<comment type="caution">
    <text evidence="1">The sequence shown here is derived from an EMBL/GenBank/DDBJ whole genome shotgun (WGS) entry which is preliminary data.</text>
</comment>
<gene>
    <name evidence="1" type="ORF">GOP47_0020763</name>
</gene>
<protein>
    <submittedName>
        <fullName evidence="1">Uncharacterized protein</fullName>
    </submittedName>
</protein>
<accession>A0A9D4U9T0</accession>
<name>A0A9D4U9T0_ADICA</name>
<keyword evidence="2" id="KW-1185">Reference proteome</keyword>
<organism evidence="1 2">
    <name type="scientific">Adiantum capillus-veneris</name>
    <name type="common">Maidenhair fern</name>
    <dbReference type="NCBI Taxonomy" id="13818"/>
    <lineage>
        <taxon>Eukaryota</taxon>
        <taxon>Viridiplantae</taxon>
        <taxon>Streptophyta</taxon>
        <taxon>Embryophyta</taxon>
        <taxon>Tracheophyta</taxon>
        <taxon>Polypodiopsida</taxon>
        <taxon>Polypodiidae</taxon>
        <taxon>Polypodiales</taxon>
        <taxon>Pteridineae</taxon>
        <taxon>Pteridaceae</taxon>
        <taxon>Vittarioideae</taxon>
        <taxon>Adiantum</taxon>
    </lineage>
</organism>
<dbReference type="OrthoDB" id="680339at2759"/>
<dbReference type="AlphaFoldDB" id="A0A9D4U9T0"/>
<dbReference type="EMBL" id="JABFUD020000020">
    <property type="protein sequence ID" value="KAI5064093.1"/>
    <property type="molecule type" value="Genomic_DNA"/>
</dbReference>
<dbReference type="InterPro" id="IPR036265">
    <property type="entry name" value="HIT-like_sf"/>
</dbReference>
<proteinExistence type="predicted"/>
<evidence type="ECO:0000313" key="2">
    <source>
        <dbReference type="Proteomes" id="UP000886520"/>
    </source>
</evidence>
<dbReference type="Gene3D" id="3.30.428.10">
    <property type="entry name" value="HIT-like"/>
    <property type="match status" value="1"/>
</dbReference>
<reference evidence="1" key="1">
    <citation type="submission" date="2021-01" db="EMBL/GenBank/DDBJ databases">
        <title>Adiantum capillus-veneris genome.</title>
        <authorList>
            <person name="Fang Y."/>
            <person name="Liao Q."/>
        </authorList>
    </citation>
    <scope>NUCLEOTIDE SEQUENCE</scope>
    <source>
        <strain evidence="1">H3</strain>
        <tissue evidence="1">Leaf</tissue>
    </source>
</reference>
<dbReference type="Proteomes" id="UP000886520">
    <property type="component" value="Chromosome 20"/>
</dbReference>
<sequence>MITLIRSRLSGMLRHSGLVYCRKGLAFEHSRSKLFFPKNSSRSSLPCRSSFRLFAAMSSGPQEDHLMFGPYKIGVGEVFLTTAHSFAFVNLRPVVPGHILRP</sequence>
<evidence type="ECO:0000313" key="1">
    <source>
        <dbReference type="EMBL" id="KAI5064093.1"/>
    </source>
</evidence>